<gene>
    <name evidence="7" type="ordered locus">Namu_3145</name>
</gene>
<dbReference type="Proteomes" id="UP000002218">
    <property type="component" value="Chromosome"/>
</dbReference>
<dbReference type="InterPro" id="IPR052902">
    <property type="entry name" value="ABC-2_transporter"/>
</dbReference>
<accession>C8XBX4</accession>
<evidence type="ECO:0000313" key="8">
    <source>
        <dbReference type="Proteomes" id="UP000002218"/>
    </source>
</evidence>
<organism evidence="7 8">
    <name type="scientific">Nakamurella multipartita (strain ATCC 700099 / DSM 44233 / CIP 104796 / JCM 9543 / NBRC 105858 / Y-104)</name>
    <name type="common">Microsphaera multipartita</name>
    <dbReference type="NCBI Taxonomy" id="479431"/>
    <lineage>
        <taxon>Bacteria</taxon>
        <taxon>Bacillati</taxon>
        <taxon>Actinomycetota</taxon>
        <taxon>Actinomycetes</taxon>
        <taxon>Nakamurellales</taxon>
        <taxon>Nakamurellaceae</taxon>
        <taxon>Nakamurella</taxon>
    </lineage>
</organism>
<proteinExistence type="predicted"/>
<reference evidence="7 8" key="2">
    <citation type="journal article" date="2010" name="Stand. Genomic Sci.">
        <title>Complete genome sequence of Nakamurella multipartita type strain (Y-104).</title>
        <authorList>
            <person name="Tice H."/>
            <person name="Mayilraj S."/>
            <person name="Sims D."/>
            <person name="Lapidus A."/>
            <person name="Nolan M."/>
            <person name="Lucas S."/>
            <person name="Glavina Del Rio T."/>
            <person name="Copeland A."/>
            <person name="Cheng J.F."/>
            <person name="Meincke L."/>
            <person name="Bruce D."/>
            <person name="Goodwin L."/>
            <person name="Pitluck S."/>
            <person name="Ivanova N."/>
            <person name="Mavromatis K."/>
            <person name="Ovchinnikova G."/>
            <person name="Pati A."/>
            <person name="Chen A."/>
            <person name="Palaniappan K."/>
            <person name="Land M."/>
            <person name="Hauser L."/>
            <person name="Chang Y.J."/>
            <person name="Jeffries C.D."/>
            <person name="Detter J.C."/>
            <person name="Brettin T."/>
            <person name="Rohde M."/>
            <person name="Goker M."/>
            <person name="Bristow J."/>
            <person name="Eisen J.A."/>
            <person name="Markowitz V."/>
            <person name="Hugenholtz P."/>
            <person name="Kyrpides N.C."/>
            <person name="Klenk H.P."/>
            <person name="Chen F."/>
        </authorList>
    </citation>
    <scope>NUCLEOTIDE SEQUENCE [LARGE SCALE GENOMIC DNA]</scope>
    <source>
        <strain evidence="8">ATCC 700099 / DSM 44233 / CIP 104796 / JCM 9543 / NBRC 105858 / Y-104</strain>
    </source>
</reference>
<dbReference type="eggNOG" id="COG0842">
    <property type="taxonomic scope" value="Bacteria"/>
</dbReference>
<evidence type="ECO:0000256" key="2">
    <source>
        <dbReference type="ARBA" id="ARBA00022692"/>
    </source>
</evidence>
<dbReference type="PROSITE" id="PS51012">
    <property type="entry name" value="ABC_TM2"/>
    <property type="match status" value="1"/>
</dbReference>
<keyword evidence="8" id="KW-1185">Reference proteome</keyword>
<feature type="transmembrane region" description="Helical" evidence="5">
    <location>
        <begin position="175"/>
        <end position="196"/>
    </location>
</feature>
<feature type="transmembrane region" description="Helical" evidence="5">
    <location>
        <begin position="147"/>
        <end position="168"/>
    </location>
</feature>
<name>C8XBX4_NAKMY</name>
<dbReference type="InParanoid" id="C8XBX4"/>
<dbReference type="STRING" id="479431.Namu_3145"/>
<evidence type="ECO:0000256" key="1">
    <source>
        <dbReference type="ARBA" id="ARBA00004141"/>
    </source>
</evidence>
<dbReference type="Pfam" id="PF12698">
    <property type="entry name" value="ABC2_membrane_3"/>
    <property type="match status" value="1"/>
</dbReference>
<dbReference type="EMBL" id="CP001737">
    <property type="protein sequence ID" value="ACV79478.1"/>
    <property type="molecule type" value="Genomic_DNA"/>
</dbReference>
<feature type="transmembrane region" description="Helical" evidence="5">
    <location>
        <begin position="58"/>
        <end position="77"/>
    </location>
</feature>
<comment type="subcellular location">
    <subcellularLocation>
        <location evidence="1">Membrane</location>
        <topology evidence="1">Multi-pass membrane protein</topology>
    </subcellularLocation>
</comment>
<evidence type="ECO:0000256" key="5">
    <source>
        <dbReference type="SAM" id="Phobius"/>
    </source>
</evidence>
<dbReference type="PANTHER" id="PTHR43027:SF1">
    <property type="entry name" value="DOXORUBICIN RESISTANCE ABC TRANSPORTER PERMEASE PROTEIN DRRC-RELATED"/>
    <property type="match status" value="1"/>
</dbReference>
<keyword evidence="2 5" id="KW-0812">Transmembrane</keyword>
<dbReference type="KEGG" id="nml:Namu_3145"/>
<feature type="transmembrane region" description="Helical" evidence="5">
    <location>
        <begin position="117"/>
        <end position="135"/>
    </location>
</feature>
<reference evidence="8" key="1">
    <citation type="submission" date="2009-09" db="EMBL/GenBank/DDBJ databases">
        <title>The complete genome of Nakamurella multipartita DSM 44233.</title>
        <authorList>
            <consortium name="US DOE Joint Genome Institute (JGI-PGF)"/>
            <person name="Lucas S."/>
            <person name="Copeland A."/>
            <person name="Lapidus A."/>
            <person name="Glavina del Rio T."/>
            <person name="Dalin E."/>
            <person name="Tice H."/>
            <person name="Bruce D."/>
            <person name="Goodwin L."/>
            <person name="Pitluck S."/>
            <person name="Kyrpides N."/>
            <person name="Mavromatis K."/>
            <person name="Ivanova N."/>
            <person name="Ovchinnikova G."/>
            <person name="Sims D."/>
            <person name="Meincke L."/>
            <person name="Brettin T."/>
            <person name="Detter J.C."/>
            <person name="Han C."/>
            <person name="Larimer F."/>
            <person name="Land M."/>
            <person name="Hauser L."/>
            <person name="Markowitz V."/>
            <person name="Cheng J.-F."/>
            <person name="Hugenholtz P."/>
            <person name="Woyke T."/>
            <person name="Wu D."/>
            <person name="Klenk H.-P."/>
            <person name="Eisen J.A."/>
        </authorList>
    </citation>
    <scope>NUCLEOTIDE SEQUENCE [LARGE SCALE GENOMIC DNA]</scope>
    <source>
        <strain evidence="8">ATCC 700099 / DSM 44233 / CIP 104796 / JCM 9543 / NBRC 105858 / Y-104</strain>
    </source>
</reference>
<evidence type="ECO:0000256" key="4">
    <source>
        <dbReference type="ARBA" id="ARBA00023136"/>
    </source>
</evidence>
<sequence>MSTHGQAVACGLRRGRIEFGNSVRAGQDIAYYVIVSLIVLVVLWLNRDSTLPGTDVPVALFMLPGLLALQIVFSGAYGMATQLATEREDGTLLRLKSVPGGMTGYVVGQMLRTTVEIAFSMTILLIPAFFFVPGLTANGLTGWMEAFGFLLLGLLAVLPLGFVIGSVFKSPRMVGGWGMLVMGAIIWVSGIFYPLAQMAGWAQVLGQLTPTYWLGLGVRSALLPESAAAVEIDGSWRTLLTLGVLLLWAVVGFLLAPPLLRRMARRESGSSVAARREKALQRV</sequence>
<keyword evidence="3 5" id="KW-1133">Transmembrane helix</keyword>
<dbReference type="GO" id="GO:0140359">
    <property type="term" value="F:ABC-type transporter activity"/>
    <property type="evidence" value="ECO:0007669"/>
    <property type="project" value="InterPro"/>
</dbReference>
<dbReference type="InterPro" id="IPR047817">
    <property type="entry name" value="ABC2_TM_bact-type"/>
</dbReference>
<evidence type="ECO:0000256" key="3">
    <source>
        <dbReference type="ARBA" id="ARBA00022989"/>
    </source>
</evidence>
<evidence type="ECO:0000259" key="6">
    <source>
        <dbReference type="PROSITE" id="PS51012"/>
    </source>
</evidence>
<keyword evidence="4 5" id="KW-0472">Membrane</keyword>
<dbReference type="GO" id="GO:0016020">
    <property type="term" value="C:membrane"/>
    <property type="evidence" value="ECO:0007669"/>
    <property type="project" value="UniProtKB-SubCell"/>
</dbReference>
<dbReference type="PANTHER" id="PTHR43027">
    <property type="entry name" value="DOXORUBICIN RESISTANCE ABC TRANSPORTER PERMEASE PROTEIN DRRC-RELATED"/>
    <property type="match status" value="1"/>
</dbReference>
<dbReference type="HOGENOM" id="CLU_039483_4_0_11"/>
<dbReference type="AlphaFoldDB" id="C8XBX4"/>
<evidence type="ECO:0000313" key="7">
    <source>
        <dbReference type="EMBL" id="ACV79478.1"/>
    </source>
</evidence>
<protein>
    <submittedName>
        <fullName evidence="7">ABC-2 type transporter</fullName>
    </submittedName>
</protein>
<dbReference type="RefSeq" id="WP_015748346.1">
    <property type="nucleotide sequence ID" value="NC_013235.1"/>
</dbReference>
<dbReference type="InterPro" id="IPR013525">
    <property type="entry name" value="ABC2_TM"/>
</dbReference>
<dbReference type="OrthoDB" id="9786643at2"/>
<feature type="domain" description="ABC transmembrane type-2" evidence="6">
    <location>
        <begin position="27"/>
        <end position="263"/>
    </location>
</feature>
<feature type="transmembrane region" description="Helical" evidence="5">
    <location>
        <begin position="29"/>
        <end position="46"/>
    </location>
</feature>
<feature type="transmembrane region" description="Helical" evidence="5">
    <location>
        <begin position="239"/>
        <end position="260"/>
    </location>
</feature>